<dbReference type="InterPro" id="IPR011990">
    <property type="entry name" value="TPR-like_helical_dom_sf"/>
</dbReference>
<evidence type="ECO:0008006" key="4">
    <source>
        <dbReference type="Google" id="ProtNLM"/>
    </source>
</evidence>
<proteinExistence type="predicted"/>
<keyword evidence="1" id="KW-0732">Signal</keyword>
<evidence type="ECO:0000313" key="2">
    <source>
        <dbReference type="EMBL" id="BBE17472.1"/>
    </source>
</evidence>
<dbReference type="EMBL" id="AP018694">
    <property type="protein sequence ID" value="BBE17472.1"/>
    <property type="molecule type" value="Genomic_DNA"/>
</dbReference>
<evidence type="ECO:0000313" key="3">
    <source>
        <dbReference type="Proteomes" id="UP001193389"/>
    </source>
</evidence>
<name>A0A5K7S7E4_9BACT</name>
<dbReference type="KEGG" id="anf:AQPE_1622"/>
<accession>A0A5K7S7E4</accession>
<feature type="signal peptide" evidence="1">
    <location>
        <begin position="1"/>
        <end position="17"/>
    </location>
</feature>
<dbReference type="RefSeq" id="WP_318350465.1">
    <property type="nucleotide sequence ID" value="NZ_AP018694.1"/>
</dbReference>
<dbReference type="AlphaFoldDB" id="A0A5K7S7E4"/>
<evidence type="ECO:0000256" key="1">
    <source>
        <dbReference type="SAM" id="SignalP"/>
    </source>
</evidence>
<dbReference type="SUPFAM" id="SSF48452">
    <property type="entry name" value="TPR-like"/>
    <property type="match status" value="1"/>
</dbReference>
<gene>
    <name evidence="2" type="ORF">AQPE_1622</name>
</gene>
<feature type="chain" id="PRO_5024468102" description="Tetratricopeptide repeat protein" evidence="1">
    <location>
        <begin position="18"/>
        <end position="246"/>
    </location>
</feature>
<organism evidence="2 3">
    <name type="scientific">Aquipluma nitroreducens</name>
    <dbReference type="NCBI Taxonomy" id="2010828"/>
    <lineage>
        <taxon>Bacteria</taxon>
        <taxon>Pseudomonadati</taxon>
        <taxon>Bacteroidota</taxon>
        <taxon>Bacteroidia</taxon>
        <taxon>Marinilabiliales</taxon>
        <taxon>Prolixibacteraceae</taxon>
        <taxon>Aquipluma</taxon>
    </lineage>
</organism>
<sequence>MKFNALLFAILIIPVLAATAQKKDLAYYQCAFFESYRAGNMTPWPALIEEMEKEKSTDIVWQTEILKAMYGLVGYEFGLHDKEMARTYVDKADVYLDNLLEKYPRNAQLHSLAGAFYGYKIALAFYKAPFLGPKSMYHMDKALELDPTEPMGYIEKGNSLQYRPAVFGGDKLEALKFYRKALALIEAKPVSKCDWQQMLLRAFILKNLYETNQTAEAEAFLAAMQKDYGSMVWIKKFVGTEFMSGK</sequence>
<dbReference type="Proteomes" id="UP001193389">
    <property type="component" value="Chromosome"/>
</dbReference>
<keyword evidence="3" id="KW-1185">Reference proteome</keyword>
<protein>
    <recommendedName>
        <fullName evidence="4">Tetratricopeptide repeat protein</fullName>
    </recommendedName>
</protein>
<dbReference type="Gene3D" id="1.25.40.10">
    <property type="entry name" value="Tetratricopeptide repeat domain"/>
    <property type="match status" value="1"/>
</dbReference>
<reference evidence="2" key="1">
    <citation type="journal article" date="2020" name="Int. J. Syst. Evol. Microbiol.">
        <title>Aquipluma nitroreducens gen. nov. sp. nov., a novel facultatively anaerobic bacterium isolated from a freshwater lake.</title>
        <authorList>
            <person name="Watanabe M."/>
            <person name="Kojima H."/>
            <person name="Fukui M."/>
        </authorList>
    </citation>
    <scope>NUCLEOTIDE SEQUENCE</scope>
    <source>
        <strain evidence="2">MeG22</strain>
    </source>
</reference>